<keyword evidence="4" id="KW-0539">Nucleus</keyword>
<evidence type="ECO:0000313" key="8">
    <source>
        <dbReference type="Proteomes" id="UP001634007"/>
    </source>
</evidence>
<dbReference type="GO" id="GO:0003677">
    <property type="term" value="F:DNA binding"/>
    <property type="evidence" value="ECO:0007669"/>
    <property type="project" value="UniProtKB-KW"/>
</dbReference>
<feature type="region of interest" description="Disordered" evidence="5">
    <location>
        <begin position="108"/>
        <end position="152"/>
    </location>
</feature>
<dbReference type="Proteomes" id="UP001634007">
    <property type="component" value="Unassembled WGS sequence"/>
</dbReference>
<dbReference type="AlphaFoldDB" id="A0ABD3LVI6"/>
<proteinExistence type="predicted"/>
<name>A0ABD3LVI6_EUCGL</name>
<organism evidence="7 8">
    <name type="scientific">Eucalyptus globulus</name>
    <name type="common">Tasmanian blue gum</name>
    <dbReference type="NCBI Taxonomy" id="34317"/>
    <lineage>
        <taxon>Eukaryota</taxon>
        <taxon>Viridiplantae</taxon>
        <taxon>Streptophyta</taxon>
        <taxon>Embryophyta</taxon>
        <taxon>Tracheophyta</taxon>
        <taxon>Spermatophyta</taxon>
        <taxon>Magnoliopsida</taxon>
        <taxon>eudicotyledons</taxon>
        <taxon>Gunneridae</taxon>
        <taxon>Pentapetalae</taxon>
        <taxon>rosids</taxon>
        <taxon>malvids</taxon>
        <taxon>Myrtales</taxon>
        <taxon>Myrtaceae</taxon>
        <taxon>Myrtoideae</taxon>
        <taxon>Eucalypteae</taxon>
        <taxon>Eucalyptus</taxon>
    </lineage>
</organism>
<accession>A0ABD3LVI6</accession>
<dbReference type="Pfam" id="PF02365">
    <property type="entry name" value="NAM"/>
    <property type="match status" value="1"/>
</dbReference>
<evidence type="ECO:0000256" key="3">
    <source>
        <dbReference type="ARBA" id="ARBA00023163"/>
    </source>
</evidence>
<evidence type="ECO:0000256" key="2">
    <source>
        <dbReference type="ARBA" id="ARBA00023125"/>
    </source>
</evidence>
<evidence type="ECO:0000259" key="6">
    <source>
        <dbReference type="Pfam" id="PF02365"/>
    </source>
</evidence>
<evidence type="ECO:0000256" key="5">
    <source>
        <dbReference type="SAM" id="MobiDB-lite"/>
    </source>
</evidence>
<dbReference type="SUPFAM" id="SSF101941">
    <property type="entry name" value="NAC domain"/>
    <property type="match status" value="1"/>
</dbReference>
<keyword evidence="8" id="KW-1185">Reference proteome</keyword>
<keyword evidence="2" id="KW-0238">DNA-binding</keyword>
<keyword evidence="3" id="KW-0804">Transcription</keyword>
<feature type="compositionally biased region" description="Basic and acidic residues" evidence="5">
    <location>
        <begin position="137"/>
        <end position="147"/>
    </location>
</feature>
<feature type="region of interest" description="Disordered" evidence="5">
    <location>
        <begin position="71"/>
        <end position="96"/>
    </location>
</feature>
<feature type="domain" description="NAC" evidence="6">
    <location>
        <begin position="28"/>
        <end position="132"/>
    </location>
</feature>
<evidence type="ECO:0000256" key="4">
    <source>
        <dbReference type="ARBA" id="ARBA00023242"/>
    </source>
</evidence>
<feature type="region of interest" description="Disordered" evidence="5">
    <location>
        <begin position="1"/>
        <end position="31"/>
    </location>
</feature>
<protein>
    <recommendedName>
        <fullName evidence="6">NAC domain-containing protein</fullName>
    </recommendedName>
</protein>
<keyword evidence="1" id="KW-0805">Transcription regulation</keyword>
<dbReference type="InterPro" id="IPR036093">
    <property type="entry name" value="NAC_dom_sf"/>
</dbReference>
<dbReference type="EMBL" id="JBJKBG010000001">
    <property type="protein sequence ID" value="KAL3753786.1"/>
    <property type="molecule type" value="Genomic_DNA"/>
</dbReference>
<feature type="compositionally biased region" description="Basic and acidic residues" evidence="5">
    <location>
        <begin position="110"/>
        <end position="121"/>
    </location>
</feature>
<dbReference type="InterPro" id="IPR003441">
    <property type="entry name" value="NAC-dom"/>
</dbReference>
<gene>
    <name evidence="7" type="ORF">ACJRO7_001084</name>
</gene>
<evidence type="ECO:0000256" key="1">
    <source>
        <dbReference type="ARBA" id="ARBA00023015"/>
    </source>
</evidence>
<sequence>METPERRESCGCGCERPMPHASSAKRPPPGMAFYPHDHELIRLLHRKLSGQPLPPLLPLMDLNVYKHTPQQLSAKDADYDDDGDNPNRTKSENDMQLDGYVICKIHLNRRKSESDKRKEEGSETGQKKRKSVALTEGGRKAPHKDPDNLDFCTESMSPVPGPNDGTPLAPLGQAPIAKLPSVCGGIPVPDQRQQQQPQAAKEGTTCFEHADDPDDTVVNAMPLDMFDLWETQEQQQQAANHGAVNYSHPEVPIDSGAWPPRMPFISSAPGQPQTVTDPAVAVNFNPANNVSDDSISNGANAVGGLSLDCLDSSAFPADFGDDLLDNESSLLRYFDYNEFEVTLDTNCNKDCTGHENYTRPRNF</sequence>
<comment type="caution">
    <text evidence="7">The sequence shown here is derived from an EMBL/GenBank/DDBJ whole genome shotgun (WGS) entry which is preliminary data.</text>
</comment>
<reference evidence="7 8" key="1">
    <citation type="submission" date="2024-11" db="EMBL/GenBank/DDBJ databases">
        <title>Chromosome-level genome assembly of Eucalyptus globulus Labill. provides insights into its genome evolution.</title>
        <authorList>
            <person name="Li X."/>
        </authorList>
    </citation>
    <scope>NUCLEOTIDE SEQUENCE [LARGE SCALE GENOMIC DNA]</scope>
    <source>
        <strain evidence="7">CL2024</strain>
        <tissue evidence="7">Fresh tender leaves</tissue>
    </source>
</reference>
<evidence type="ECO:0000313" key="7">
    <source>
        <dbReference type="EMBL" id="KAL3753786.1"/>
    </source>
</evidence>